<dbReference type="Gene3D" id="1.10.520.10">
    <property type="match status" value="1"/>
</dbReference>
<comment type="catalytic activity">
    <reaction evidence="1 8">
        <text>2 a phenolic donor + H2O2 = 2 a phenolic radical donor + 2 H2O</text>
        <dbReference type="Rhea" id="RHEA:56136"/>
        <dbReference type="ChEBI" id="CHEBI:15377"/>
        <dbReference type="ChEBI" id="CHEBI:16240"/>
        <dbReference type="ChEBI" id="CHEBI:139520"/>
        <dbReference type="ChEBI" id="CHEBI:139521"/>
        <dbReference type="EC" id="1.11.1.7"/>
    </reaction>
</comment>
<dbReference type="PROSITE" id="PS50873">
    <property type="entry name" value="PEROXIDASE_4"/>
    <property type="match status" value="1"/>
</dbReference>
<keyword evidence="9" id="KW-1133">Transmembrane helix</keyword>
<evidence type="ECO:0000256" key="6">
    <source>
        <dbReference type="ARBA" id="ARBA00023004"/>
    </source>
</evidence>
<dbReference type="EC" id="1.11.1.7" evidence="8"/>
<protein>
    <recommendedName>
        <fullName evidence="8">Peroxidase</fullName>
        <ecNumber evidence="8">1.11.1.7</ecNumber>
    </recommendedName>
</protein>
<dbReference type="PRINTS" id="PR00458">
    <property type="entry name" value="PEROXIDASE"/>
</dbReference>
<evidence type="ECO:0000256" key="8">
    <source>
        <dbReference type="RuleBase" id="RU362060"/>
    </source>
</evidence>
<keyword evidence="7" id="KW-1015">Disulfide bond</keyword>
<keyword evidence="6 8" id="KW-0408">Iron</keyword>
<dbReference type="PRINTS" id="PR00461">
    <property type="entry name" value="PLPEROXIDASE"/>
</dbReference>
<evidence type="ECO:0000256" key="5">
    <source>
        <dbReference type="ARBA" id="ARBA00023002"/>
    </source>
</evidence>
<evidence type="ECO:0000256" key="9">
    <source>
        <dbReference type="SAM" id="Phobius"/>
    </source>
</evidence>
<feature type="domain" description="Plant heme peroxidase family profile" evidence="10">
    <location>
        <begin position="39"/>
        <end position="330"/>
    </location>
</feature>
<dbReference type="InterPro" id="IPR000823">
    <property type="entry name" value="Peroxidase_pln"/>
</dbReference>
<keyword evidence="8" id="KW-0964">Secreted</keyword>
<accession>A0ABP0ULZ1</accession>
<keyword evidence="9" id="KW-0472">Membrane</keyword>
<comment type="cofactor">
    <cofactor evidence="8">
        <name>heme b</name>
        <dbReference type="ChEBI" id="CHEBI:60344"/>
    </cofactor>
    <text evidence="8">Binds 1 heme b (iron(II)-protoporphyrin IX) group per subunit.</text>
</comment>
<dbReference type="SUPFAM" id="SSF48113">
    <property type="entry name" value="Heme-dependent peroxidases"/>
    <property type="match status" value="1"/>
</dbReference>
<dbReference type="Proteomes" id="UP001497512">
    <property type="component" value="Chromosome 5"/>
</dbReference>
<sequence>MARTRNLELAGWCRSNVFLSVMYLMLFFFFRSVGRTSGQLEYGFYDVTCPNVEETARQVLQLYFTTDPTSSASILRLSFHDCQVQGCDASVMLDSANGITTELDASSSFGIRRLDIIDGVEATLEEACPNTVSCADIIAIAGREAVAHAGGPRITIPLGRRDSTFASTSEASASLPQPNISMDQFMNLFATYGMSLPESVAIMGGHTLGVGHCRSFESRLQESDPSPGLVFGAELEAACAATEPTDLVALPNDLTNFVFDNQYYIDARNGRGLFTDAELALDSRTADIQQTFAIDQQAFFDTFTTAFVKMTSRGVLSLPLICPSSLGIFV</sequence>
<name>A0ABP0ULZ1_9BRYO</name>
<dbReference type="PROSITE" id="PS00436">
    <property type="entry name" value="PEROXIDASE_2"/>
    <property type="match status" value="1"/>
</dbReference>
<evidence type="ECO:0000256" key="2">
    <source>
        <dbReference type="ARBA" id="ARBA00022559"/>
    </source>
</evidence>
<dbReference type="InterPro" id="IPR002016">
    <property type="entry name" value="Haem_peroxidase"/>
</dbReference>
<dbReference type="Gene3D" id="1.10.420.10">
    <property type="entry name" value="Peroxidase, domain 2"/>
    <property type="match status" value="1"/>
</dbReference>
<comment type="subcellular location">
    <subcellularLocation>
        <location evidence="8">Secreted</location>
    </subcellularLocation>
</comment>
<organism evidence="11 12">
    <name type="scientific">Sphagnum troendelagicum</name>
    <dbReference type="NCBI Taxonomy" id="128251"/>
    <lineage>
        <taxon>Eukaryota</taxon>
        <taxon>Viridiplantae</taxon>
        <taxon>Streptophyta</taxon>
        <taxon>Embryophyta</taxon>
        <taxon>Bryophyta</taxon>
        <taxon>Sphagnophytina</taxon>
        <taxon>Sphagnopsida</taxon>
        <taxon>Sphagnales</taxon>
        <taxon>Sphagnaceae</taxon>
        <taxon>Sphagnum</taxon>
    </lineage>
</organism>
<keyword evidence="2 8" id="KW-0575">Peroxidase</keyword>
<evidence type="ECO:0000256" key="3">
    <source>
        <dbReference type="ARBA" id="ARBA00022617"/>
    </source>
</evidence>
<comment type="similarity">
    <text evidence="8">Belongs to the peroxidase family. Classical plant (class III) peroxidase subfamily.</text>
</comment>
<keyword evidence="9" id="KW-0812">Transmembrane</keyword>
<keyword evidence="5 8" id="KW-0560">Oxidoreductase</keyword>
<gene>
    <name evidence="11" type="ORF">CSSPTR1EN2_LOCUS17515</name>
</gene>
<dbReference type="InterPro" id="IPR033905">
    <property type="entry name" value="Secretory_peroxidase"/>
</dbReference>
<evidence type="ECO:0000259" key="10">
    <source>
        <dbReference type="PROSITE" id="PS50873"/>
    </source>
</evidence>
<dbReference type="PANTHER" id="PTHR31517:SF81">
    <property type="entry name" value="PEROXIDASE"/>
    <property type="match status" value="1"/>
</dbReference>
<keyword evidence="8" id="KW-0376">Hydrogen peroxide</keyword>
<evidence type="ECO:0000313" key="12">
    <source>
        <dbReference type="Proteomes" id="UP001497512"/>
    </source>
</evidence>
<feature type="transmembrane region" description="Helical" evidence="9">
    <location>
        <begin position="12"/>
        <end position="30"/>
    </location>
</feature>
<comment type="function">
    <text evidence="8">Removal of H(2)O(2), oxidation of toxic reductants, biosynthesis and degradation of lignin, suberization, auxin catabolism, response to environmental stresses such as wounding, pathogen attack and oxidative stress.</text>
</comment>
<evidence type="ECO:0000313" key="11">
    <source>
        <dbReference type="EMBL" id="CAK9225401.1"/>
    </source>
</evidence>
<keyword evidence="3 8" id="KW-0349">Heme</keyword>
<dbReference type="InterPro" id="IPR019794">
    <property type="entry name" value="Peroxidases_AS"/>
</dbReference>
<keyword evidence="4 8" id="KW-0479">Metal-binding</keyword>
<keyword evidence="12" id="KW-1185">Reference proteome</keyword>
<evidence type="ECO:0000256" key="4">
    <source>
        <dbReference type="ARBA" id="ARBA00022723"/>
    </source>
</evidence>
<dbReference type="EMBL" id="OZ019897">
    <property type="protein sequence ID" value="CAK9225401.1"/>
    <property type="molecule type" value="Genomic_DNA"/>
</dbReference>
<evidence type="ECO:0000256" key="1">
    <source>
        <dbReference type="ARBA" id="ARBA00000189"/>
    </source>
</evidence>
<reference evidence="11" key="1">
    <citation type="submission" date="2024-02" db="EMBL/GenBank/DDBJ databases">
        <authorList>
            <consortium name="ELIXIR-Norway"/>
            <consortium name="Elixir Norway"/>
        </authorList>
    </citation>
    <scope>NUCLEOTIDE SEQUENCE</scope>
</reference>
<dbReference type="CDD" id="cd00693">
    <property type="entry name" value="secretory_peroxidase"/>
    <property type="match status" value="1"/>
</dbReference>
<dbReference type="PANTHER" id="PTHR31517">
    <property type="match status" value="1"/>
</dbReference>
<comment type="cofactor">
    <cofactor evidence="8">
        <name>Ca(2+)</name>
        <dbReference type="ChEBI" id="CHEBI:29108"/>
    </cofactor>
    <text evidence="8">Binds 2 calcium ions per subunit.</text>
</comment>
<evidence type="ECO:0000256" key="7">
    <source>
        <dbReference type="ARBA" id="ARBA00023157"/>
    </source>
</evidence>
<keyword evidence="8" id="KW-0106">Calcium</keyword>
<dbReference type="Pfam" id="PF00141">
    <property type="entry name" value="peroxidase"/>
    <property type="match status" value="1"/>
</dbReference>
<dbReference type="InterPro" id="IPR010255">
    <property type="entry name" value="Haem_peroxidase_sf"/>
</dbReference>
<proteinExistence type="inferred from homology"/>